<dbReference type="Gene3D" id="4.10.60.10">
    <property type="entry name" value="Zinc finger, CCHC-type"/>
    <property type="match status" value="1"/>
</dbReference>
<dbReference type="InterPro" id="IPR001878">
    <property type="entry name" value="Znf_CCHC"/>
</dbReference>
<proteinExistence type="predicted"/>
<feature type="compositionally biased region" description="Basic and acidic residues" evidence="2">
    <location>
        <begin position="392"/>
        <end position="427"/>
    </location>
</feature>
<reference evidence="3" key="2">
    <citation type="journal article" date="2019" name="IMA Fungus">
        <title>Genome sequencing and comparison of five Tilletia species to identify candidate genes for the detection of regulated species infecting wheat.</title>
        <authorList>
            <person name="Nguyen H.D.T."/>
            <person name="Sultana T."/>
            <person name="Kesanakurti P."/>
            <person name="Hambleton S."/>
        </authorList>
    </citation>
    <scope>NUCLEOTIDE SEQUENCE</scope>
    <source>
        <strain evidence="3">DAOMC 236416</strain>
    </source>
</reference>
<reference evidence="3" key="1">
    <citation type="submission" date="2016-04" db="EMBL/GenBank/DDBJ databases">
        <authorList>
            <person name="Nguyen H.D."/>
            <person name="Samba Siva P."/>
            <person name="Cullis J."/>
            <person name="Levesque C.A."/>
            <person name="Hambleton S."/>
        </authorList>
    </citation>
    <scope>NUCLEOTIDE SEQUENCE</scope>
    <source>
        <strain evidence="3">DAOMC 236416</strain>
    </source>
</reference>
<dbReference type="InterPro" id="IPR036875">
    <property type="entry name" value="Znf_CCHC_sf"/>
</dbReference>
<feature type="region of interest" description="Disordered" evidence="2">
    <location>
        <begin position="161"/>
        <end position="180"/>
    </location>
</feature>
<sequence length="556" mass="61843">MAPRKRKDIVQDEATDSGSQLALSAAEGQGQPIGSYAGSLAAEPEAEDQTQADGSHANTIRQDDDLVDFTPRSSNLKPEDDDCSSEELELVLEAIELQLKINQIRQAILKKKPQGNPQEKIFVSQSQRQAQIEIKQVENDSVLRERQNDRLRRAGLLPPRVSEVRPSATPPAMRQQSSPPAALLSGIDRKVTGIMTSADQSGLPTTNERSEISRAGIKVPAPEKWKGERSLQVFTDWTHSLAHYFKVHSPLSELLKVNLIGGYLIGDPLDWYWRHVAPTAAQWTATDVVVALRRQFLVDELSRQAADKFESAEQGSQDVHEFQAYLLKMADQMAEYPSPVALNRRLLKGMNSNIKSAIIANRGIDAEISPWEDIVQTAMDQERAQRYALASNRDDSSDREKRKDPNDSRFLDTSKSSEDREERKYPRESPGTLQSAPVPDSITPIPRTAVTKLSSGLFRPPLISSGPRQPFLPGIKPSGPRPTDQCRACGAFGHWASDCPKRLRANLVDIDKDTQGTYDHNTNTDEDEEPSLVYFDTEDYFDSVGDAPSAEHATRR</sequence>
<dbReference type="Proteomes" id="UP000077521">
    <property type="component" value="Unassembled WGS sequence"/>
</dbReference>
<evidence type="ECO:0000313" key="4">
    <source>
        <dbReference type="Proteomes" id="UP000077521"/>
    </source>
</evidence>
<feature type="region of interest" description="Disordered" evidence="2">
    <location>
        <begin position="1"/>
        <end position="82"/>
    </location>
</feature>
<evidence type="ECO:0000313" key="3">
    <source>
        <dbReference type="EMBL" id="KAE8237142.1"/>
    </source>
</evidence>
<keyword evidence="4" id="KW-1185">Reference proteome</keyword>
<evidence type="ECO:0000256" key="2">
    <source>
        <dbReference type="SAM" id="MobiDB-lite"/>
    </source>
</evidence>
<keyword evidence="1" id="KW-0507">mRNA processing</keyword>
<dbReference type="SUPFAM" id="SSF57756">
    <property type="entry name" value="Retrovirus zinc finger-like domains"/>
    <property type="match status" value="1"/>
</dbReference>
<dbReference type="Pfam" id="PF00098">
    <property type="entry name" value="zf-CCHC"/>
    <property type="match status" value="1"/>
</dbReference>
<feature type="region of interest" description="Disordered" evidence="2">
    <location>
        <begin position="386"/>
        <end position="445"/>
    </location>
</feature>
<dbReference type="GO" id="GO:0003676">
    <property type="term" value="F:nucleic acid binding"/>
    <property type="evidence" value="ECO:0007669"/>
    <property type="project" value="InterPro"/>
</dbReference>
<protein>
    <submittedName>
        <fullName evidence="3">Uncharacterized protein</fullName>
    </submittedName>
</protein>
<dbReference type="GO" id="GO:0006397">
    <property type="term" value="P:mRNA processing"/>
    <property type="evidence" value="ECO:0007669"/>
    <property type="project" value="UniProtKB-KW"/>
</dbReference>
<dbReference type="GO" id="GO:0008270">
    <property type="term" value="F:zinc ion binding"/>
    <property type="evidence" value="ECO:0007669"/>
    <property type="project" value="InterPro"/>
</dbReference>
<name>A0A177SZ60_9BASI</name>
<dbReference type="SMART" id="SM00343">
    <property type="entry name" value="ZnF_C2HC"/>
    <property type="match status" value="1"/>
</dbReference>
<feature type="compositionally biased region" description="Polar residues" evidence="2">
    <location>
        <begin position="51"/>
        <end position="60"/>
    </location>
</feature>
<dbReference type="EMBL" id="LWDF02001912">
    <property type="protein sequence ID" value="KAE8237142.1"/>
    <property type="molecule type" value="Genomic_DNA"/>
</dbReference>
<dbReference type="PROSITE" id="PS50158">
    <property type="entry name" value="ZF_CCHC"/>
    <property type="match status" value="1"/>
</dbReference>
<comment type="caution">
    <text evidence="3">The sequence shown here is derived from an EMBL/GenBank/DDBJ whole genome shotgun (WGS) entry which is preliminary data.</text>
</comment>
<organism evidence="3 4">
    <name type="scientific">Tilletia indica</name>
    <dbReference type="NCBI Taxonomy" id="43049"/>
    <lineage>
        <taxon>Eukaryota</taxon>
        <taxon>Fungi</taxon>
        <taxon>Dikarya</taxon>
        <taxon>Basidiomycota</taxon>
        <taxon>Ustilaginomycotina</taxon>
        <taxon>Exobasidiomycetes</taxon>
        <taxon>Tilletiales</taxon>
        <taxon>Tilletiaceae</taxon>
        <taxon>Tilletia</taxon>
    </lineage>
</organism>
<dbReference type="AlphaFoldDB" id="A0A177SZ60"/>
<evidence type="ECO:0000256" key="1">
    <source>
        <dbReference type="ARBA" id="ARBA00022664"/>
    </source>
</evidence>
<accession>A0A177SZ60</accession>
<gene>
    <name evidence="3" type="ORF">A4X13_0g8896</name>
</gene>